<dbReference type="EMBL" id="KV417666">
    <property type="protein sequence ID" value="KZP11218.1"/>
    <property type="molecule type" value="Genomic_DNA"/>
</dbReference>
<name>A0A166A3K1_9AGAM</name>
<evidence type="ECO:0000259" key="2">
    <source>
        <dbReference type="Pfam" id="PF12017"/>
    </source>
</evidence>
<dbReference type="Proteomes" id="UP000076532">
    <property type="component" value="Unassembled WGS sequence"/>
</dbReference>
<feature type="domain" description="THAP9-like helix-turn-helix" evidence="2">
    <location>
        <begin position="144"/>
        <end position="182"/>
    </location>
</feature>
<feature type="non-terminal residue" evidence="3">
    <location>
        <position position="632"/>
    </location>
</feature>
<dbReference type="OrthoDB" id="73076at2759"/>
<keyword evidence="4" id="KW-1185">Reference proteome</keyword>
<keyword evidence="1" id="KW-1133">Transmembrane helix</keyword>
<reference evidence="3 4" key="1">
    <citation type="journal article" date="2016" name="Mol. Biol. Evol.">
        <title>Comparative Genomics of Early-Diverging Mushroom-Forming Fungi Provides Insights into the Origins of Lignocellulose Decay Capabilities.</title>
        <authorList>
            <person name="Nagy L.G."/>
            <person name="Riley R."/>
            <person name="Tritt A."/>
            <person name="Adam C."/>
            <person name="Daum C."/>
            <person name="Floudas D."/>
            <person name="Sun H."/>
            <person name="Yadav J.S."/>
            <person name="Pangilinan J."/>
            <person name="Larsson K.H."/>
            <person name="Matsuura K."/>
            <person name="Barry K."/>
            <person name="Labutti K."/>
            <person name="Kuo R."/>
            <person name="Ohm R.A."/>
            <person name="Bhattacharya S.S."/>
            <person name="Shirouzu T."/>
            <person name="Yoshinaga Y."/>
            <person name="Martin F.M."/>
            <person name="Grigoriev I.V."/>
            <person name="Hibbett D.S."/>
        </authorList>
    </citation>
    <scope>NUCLEOTIDE SEQUENCE [LARGE SCALE GENOMIC DNA]</scope>
    <source>
        <strain evidence="3 4">CBS 109695</strain>
    </source>
</reference>
<evidence type="ECO:0000313" key="3">
    <source>
        <dbReference type="EMBL" id="KZP11218.1"/>
    </source>
</evidence>
<keyword evidence="1" id="KW-0472">Membrane</keyword>
<feature type="non-terminal residue" evidence="3">
    <location>
        <position position="1"/>
    </location>
</feature>
<keyword evidence="1" id="KW-0812">Transmembrane</keyword>
<proteinExistence type="predicted"/>
<sequence>TQSQQHRWKIYSDDQKIYSTSCIKKLRIRANTIPVPACSECTSLFEDRGFKIALGRPIPQSKNAKFTPKVYIDKAAVEKYGRMSGLGSLLDEYTKNPRSPHIMYAQNVINGVYGGNSADIFIQLLDAVVSASDKEARGVGLQGFRYGPALQDFAHIIAIHSTRAYQAIRKIMPLPTVRTLQKHRAAEGHFPFGINPECVTRVVEHLQRLNWKGPVSLACDDTKLTPAFRPYHNTAEDKYYLVGSTGEPLLLADPEDFRKLLNSGKLEKSTKLRLLVIVIPVPTLPTIIFAGFGISDSLKAEDLLEFLKTLLLEGLLAHKVPVCSYAADGAGTERKAQMLLTKLARANHTVRFPHPEKSRSEICFDIPLFGDQLQPVVMVQDAKHCGKTNRNNAFTGARLLILGNYVVHYHQFRTIAFDNGPLYRRDVEKTDRQDDAAATRLGAAATLEWLIEKRRPDFLGPSVYLFVLYELIDAYQSRTMKHIDRVQLAFRTKFFMEMWADFLNAAGYSQAKHFVSPQARDIIRSLTDGLIQLVIVYRDFSGGTFPLLPWLLSTEACEHIFGLCRQIQKDFTELDWNYMVSKLHIRLREHFLFKDFSDGKGKAGGYDHTYTDNRGADLSALAIFPSNIEIGE</sequence>
<accession>A0A166A3K1</accession>
<feature type="transmembrane region" description="Helical" evidence="1">
    <location>
        <begin position="274"/>
        <end position="294"/>
    </location>
</feature>
<protein>
    <recommendedName>
        <fullName evidence="2">THAP9-like helix-turn-helix domain-containing protein</fullName>
    </recommendedName>
</protein>
<dbReference type="Pfam" id="PF12017">
    <property type="entry name" value="Tnp_P_element"/>
    <property type="match status" value="1"/>
</dbReference>
<dbReference type="InterPro" id="IPR021896">
    <property type="entry name" value="THAP9-like_HTH"/>
</dbReference>
<dbReference type="STRING" id="436010.A0A166A3K1"/>
<evidence type="ECO:0000256" key="1">
    <source>
        <dbReference type="SAM" id="Phobius"/>
    </source>
</evidence>
<gene>
    <name evidence="3" type="ORF">FIBSPDRAFT_707043</name>
</gene>
<dbReference type="AlphaFoldDB" id="A0A166A3K1"/>
<evidence type="ECO:0000313" key="4">
    <source>
        <dbReference type="Proteomes" id="UP000076532"/>
    </source>
</evidence>
<organism evidence="3 4">
    <name type="scientific">Athelia psychrophila</name>
    <dbReference type="NCBI Taxonomy" id="1759441"/>
    <lineage>
        <taxon>Eukaryota</taxon>
        <taxon>Fungi</taxon>
        <taxon>Dikarya</taxon>
        <taxon>Basidiomycota</taxon>
        <taxon>Agaricomycotina</taxon>
        <taxon>Agaricomycetes</taxon>
        <taxon>Agaricomycetidae</taxon>
        <taxon>Atheliales</taxon>
        <taxon>Atheliaceae</taxon>
        <taxon>Athelia</taxon>
    </lineage>
</organism>